<dbReference type="EMBL" id="KZ613817">
    <property type="protein sequence ID" value="PMD58805.1"/>
    <property type="molecule type" value="Genomic_DNA"/>
</dbReference>
<evidence type="ECO:0000256" key="1">
    <source>
        <dbReference type="SAM" id="MobiDB-lite"/>
    </source>
</evidence>
<feature type="compositionally biased region" description="Low complexity" evidence="1">
    <location>
        <begin position="118"/>
        <end position="129"/>
    </location>
</feature>
<name>A0A2J6T702_9HELO</name>
<keyword evidence="3" id="KW-1185">Reference proteome</keyword>
<organism evidence="2 3">
    <name type="scientific">Hyaloscypha bicolor E</name>
    <dbReference type="NCBI Taxonomy" id="1095630"/>
    <lineage>
        <taxon>Eukaryota</taxon>
        <taxon>Fungi</taxon>
        <taxon>Dikarya</taxon>
        <taxon>Ascomycota</taxon>
        <taxon>Pezizomycotina</taxon>
        <taxon>Leotiomycetes</taxon>
        <taxon>Helotiales</taxon>
        <taxon>Hyaloscyphaceae</taxon>
        <taxon>Hyaloscypha</taxon>
        <taxon>Hyaloscypha bicolor</taxon>
    </lineage>
</organism>
<reference evidence="2 3" key="1">
    <citation type="submission" date="2016-04" db="EMBL/GenBank/DDBJ databases">
        <title>A degradative enzymes factory behind the ericoid mycorrhizal symbiosis.</title>
        <authorList>
            <consortium name="DOE Joint Genome Institute"/>
            <person name="Martino E."/>
            <person name="Morin E."/>
            <person name="Grelet G."/>
            <person name="Kuo A."/>
            <person name="Kohler A."/>
            <person name="Daghino S."/>
            <person name="Barry K."/>
            <person name="Choi C."/>
            <person name="Cichocki N."/>
            <person name="Clum A."/>
            <person name="Copeland A."/>
            <person name="Hainaut M."/>
            <person name="Haridas S."/>
            <person name="Labutti K."/>
            <person name="Lindquist E."/>
            <person name="Lipzen A."/>
            <person name="Khouja H.-R."/>
            <person name="Murat C."/>
            <person name="Ohm R."/>
            <person name="Olson A."/>
            <person name="Spatafora J."/>
            <person name="Veneault-Fourrey C."/>
            <person name="Henrissat B."/>
            <person name="Grigoriev I."/>
            <person name="Martin F."/>
            <person name="Perotto S."/>
        </authorList>
    </citation>
    <scope>NUCLEOTIDE SEQUENCE [LARGE SCALE GENOMIC DNA]</scope>
    <source>
        <strain evidence="2 3">E</strain>
    </source>
</reference>
<feature type="region of interest" description="Disordered" evidence="1">
    <location>
        <begin position="1"/>
        <end position="55"/>
    </location>
</feature>
<dbReference type="Proteomes" id="UP000235371">
    <property type="component" value="Unassembled WGS sequence"/>
</dbReference>
<sequence>MDLPEKSTPSPAKEDAPTRSPAQHSTRAEASEQVALPPGTHSPARIREQQHRDVPTAYTVFYGPDNYSAIRDMPMEPDSHTKGLAAVEEATAQSANSAHADWRPFYPPEEEAIRNQISTQSTTSSPASTVGAQTESIHRDIPPASSISRADDRTHDRSQPPSSLAKMKEEAPLAKRNFDTPFRSREKET</sequence>
<feature type="compositionally biased region" description="Basic and acidic residues" evidence="1">
    <location>
        <begin position="149"/>
        <end position="158"/>
    </location>
</feature>
<proteinExistence type="predicted"/>
<feature type="region of interest" description="Disordered" evidence="1">
    <location>
        <begin position="71"/>
        <end position="189"/>
    </location>
</feature>
<dbReference type="OrthoDB" id="10601629at2759"/>
<feature type="compositionally biased region" description="Basic and acidic residues" evidence="1">
    <location>
        <begin position="45"/>
        <end position="54"/>
    </location>
</feature>
<dbReference type="InParanoid" id="A0A2J6T702"/>
<gene>
    <name evidence="2" type="ORF">K444DRAFT_630484</name>
</gene>
<evidence type="ECO:0000313" key="2">
    <source>
        <dbReference type="EMBL" id="PMD58805.1"/>
    </source>
</evidence>
<protein>
    <submittedName>
        <fullName evidence="2">Uncharacterized protein</fullName>
    </submittedName>
</protein>
<feature type="compositionally biased region" description="Basic and acidic residues" evidence="1">
    <location>
        <begin position="166"/>
        <end position="189"/>
    </location>
</feature>
<dbReference type="RefSeq" id="XP_024735709.1">
    <property type="nucleotide sequence ID" value="XM_024883219.1"/>
</dbReference>
<dbReference type="AlphaFoldDB" id="A0A2J6T702"/>
<accession>A0A2J6T702</accession>
<evidence type="ECO:0000313" key="3">
    <source>
        <dbReference type="Proteomes" id="UP000235371"/>
    </source>
</evidence>
<dbReference type="GeneID" id="36591296"/>